<dbReference type="NCBIfam" id="NF006826">
    <property type="entry name" value="PRK09347.1-3"/>
    <property type="match status" value="1"/>
</dbReference>
<accession>A0AAD6CJU9</accession>
<keyword evidence="8" id="KW-0289">Folate biosynthesis</keyword>
<comment type="caution">
    <text evidence="14">The sequence shown here is derived from an EMBL/GenBank/DDBJ whole genome shotgun (WGS) entry which is preliminary data.</text>
</comment>
<evidence type="ECO:0000256" key="11">
    <source>
        <dbReference type="ARBA" id="ARBA00055676"/>
    </source>
</evidence>
<feature type="compositionally biased region" description="Polar residues" evidence="12">
    <location>
        <begin position="1"/>
        <end position="12"/>
    </location>
</feature>
<evidence type="ECO:0000256" key="3">
    <source>
        <dbReference type="ARBA" id="ARBA00012715"/>
    </source>
</evidence>
<reference evidence="14" key="1">
    <citation type="submission" date="2022-12" db="EMBL/GenBank/DDBJ databases">
        <authorList>
            <person name="Petersen C."/>
        </authorList>
    </citation>
    <scope>NUCLEOTIDE SEQUENCE</scope>
    <source>
        <strain evidence="14">IBT 16125</strain>
    </source>
</reference>
<feature type="region of interest" description="Disordered" evidence="12">
    <location>
        <begin position="1"/>
        <end position="30"/>
    </location>
</feature>
<dbReference type="GO" id="GO:0006729">
    <property type="term" value="P:tetrahydrobiopterin biosynthetic process"/>
    <property type="evidence" value="ECO:0007669"/>
    <property type="project" value="TreeGrafter"/>
</dbReference>
<dbReference type="NCBIfam" id="TIGR00063">
    <property type="entry name" value="folE"/>
    <property type="match status" value="1"/>
</dbReference>
<evidence type="ECO:0000256" key="8">
    <source>
        <dbReference type="ARBA" id="ARBA00022909"/>
    </source>
</evidence>
<evidence type="ECO:0000256" key="2">
    <source>
        <dbReference type="ARBA" id="ARBA00008085"/>
    </source>
</evidence>
<dbReference type="CDD" id="cd00642">
    <property type="entry name" value="GTP_cyclohydro1"/>
    <property type="match status" value="1"/>
</dbReference>
<keyword evidence="9" id="KW-0342">GTP-binding</keyword>
<feature type="domain" description="GTP cyclohydrolase I" evidence="13">
    <location>
        <begin position="77"/>
        <end position="253"/>
    </location>
</feature>
<keyword evidence="5" id="KW-0021">Allosteric enzyme</keyword>
<dbReference type="EC" id="3.5.4.16" evidence="3"/>
<evidence type="ECO:0000313" key="15">
    <source>
        <dbReference type="Proteomes" id="UP001213681"/>
    </source>
</evidence>
<dbReference type="PROSITE" id="PS00859">
    <property type="entry name" value="GTP_CYCLOHYDROL_1_1"/>
    <property type="match status" value="1"/>
</dbReference>
<dbReference type="PANTHER" id="PTHR11109:SF7">
    <property type="entry name" value="GTP CYCLOHYDROLASE 1"/>
    <property type="match status" value="1"/>
</dbReference>
<dbReference type="GO" id="GO:0005737">
    <property type="term" value="C:cytoplasm"/>
    <property type="evidence" value="ECO:0007669"/>
    <property type="project" value="TreeGrafter"/>
</dbReference>
<feature type="non-terminal residue" evidence="14">
    <location>
        <position position="1"/>
    </location>
</feature>
<keyword evidence="15" id="KW-1185">Reference proteome</keyword>
<evidence type="ECO:0000313" key="14">
    <source>
        <dbReference type="EMBL" id="KAJ5465279.1"/>
    </source>
</evidence>
<dbReference type="EMBL" id="JAPVEA010000001">
    <property type="protein sequence ID" value="KAJ5465279.1"/>
    <property type="molecule type" value="Genomic_DNA"/>
</dbReference>
<dbReference type="GO" id="GO:0046656">
    <property type="term" value="P:folic acid biosynthetic process"/>
    <property type="evidence" value="ECO:0007669"/>
    <property type="project" value="UniProtKB-KW"/>
</dbReference>
<evidence type="ECO:0000256" key="4">
    <source>
        <dbReference type="ARBA" id="ARBA00017272"/>
    </source>
</evidence>
<comment type="similarity">
    <text evidence="2">Belongs to the GTP cyclohydrolase I family.</text>
</comment>
<evidence type="ECO:0000256" key="5">
    <source>
        <dbReference type="ARBA" id="ARBA00022533"/>
    </source>
</evidence>
<dbReference type="NCBIfam" id="NF006825">
    <property type="entry name" value="PRK09347.1-2"/>
    <property type="match status" value="1"/>
</dbReference>
<feature type="compositionally biased region" description="Pro residues" evidence="12">
    <location>
        <begin position="13"/>
        <end position="25"/>
    </location>
</feature>
<dbReference type="RefSeq" id="XP_056772126.1">
    <property type="nucleotide sequence ID" value="XM_056904359.1"/>
</dbReference>
<dbReference type="PANTHER" id="PTHR11109">
    <property type="entry name" value="GTP CYCLOHYDROLASE I"/>
    <property type="match status" value="1"/>
</dbReference>
<dbReference type="InterPro" id="IPR001474">
    <property type="entry name" value="GTP_CycHdrlase_I"/>
</dbReference>
<dbReference type="InterPro" id="IPR043134">
    <property type="entry name" value="GTP-CH-I_N"/>
</dbReference>
<dbReference type="Proteomes" id="UP001213681">
    <property type="component" value="Unassembled WGS sequence"/>
</dbReference>
<dbReference type="AlphaFoldDB" id="A0AAD6CJU9"/>
<evidence type="ECO:0000256" key="1">
    <source>
        <dbReference type="ARBA" id="ARBA00005080"/>
    </source>
</evidence>
<dbReference type="GO" id="GO:0005525">
    <property type="term" value="F:GTP binding"/>
    <property type="evidence" value="ECO:0007669"/>
    <property type="project" value="UniProtKB-KW"/>
</dbReference>
<dbReference type="GeneID" id="81594602"/>
<evidence type="ECO:0000259" key="13">
    <source>
        <dbReference type="Pfam" id="PF01227"/>
    </source>
</evidence>
<dbReference type="Gene3D" id="1.10.286.10">
    <property type="match status" value="1"/>
</dbReference>
<keyword evidence="6" id="KW-0547">Nucleotide-binding</keyword>
<dbReference type="Pfam" id="PF01227">
    <property type="entry name" value="GTP_cyclohydroI"/>
    <property type="match status" value="1"/>
</dbReference>
<dbReference type="Gene3D" id="3.30.1130.10">
    <property type="match status" value="1"/>
</dbReference>
<evidence type="ECO:0000256" key="9">
    <source>
        <dbReference type="ARBA" id="ARBA00023134"/>
    </source>
</evidence>
<dbReference type="GO" id="GO:0003934">
    <property type="term" value="F:GTP cyclohydrolase I activity"/>
    <property type="evidence" value="ECO:0007669"/>
    <property type="project" value="UniProtKB-EC"/>
</dbReference>
<comment type="pathway">
    <text evidence="1">Cofactor biosynthesis; 7,8-dihydroneopterin triphosphate biosynthesis; 7,8-dihydroneopterin triphosphate from GTP: step 1/1.</text>
</comment>
<dbReference type="InterPro" id="IPR020602">
    <property type="entry name" value="GTP_CycHdrlase_I_dom"/>
</dbReference>
<sequence length="256" mass="28798">RSRQLTIQSTVSPPAPADGPNPPVDPNDLSWPGKLFQTEPLWTGWTYIFQIINLGPSEKRPLGSIGDENEERIQKLAEAVRIILKCVGENPEREGLLQTPERYAKAMLYFTKGYEERVEDLVNGAIFHENHDEMVVVKDIDISSLCEHHMVPFTGKMHIGYIPDRRVLGLSKLARLAEMFARRLQVQERLTKEVAIAISDVLKPYGVGVVMSSSHFCMVMRGIQKVGSTTTTSCMLGCMRSNAQTREEFLTLLARI</sequence>
<dbReference type="GO" id="GO:0008270">
    <property type="term" value="F:zinc ion binding"/>
    <property type="evidence" value="ECO:0007669"/>
    <property type="project" value="TreeGrafter"/>
</dbReference>
<keyword evidence="7" id="KW-0378">Hydrolase</keyword>
<reference evidence="14" key="2">
    <citation type="journal article" date="2023" name="IMA Fungus">
        <title>Comparative genomic study of the Penicillium genus elucidates a diverse pangenome and 15 lateral gene transfer events.</title>
        <authorList>
            <person name="Petersen C."/>
            <person name="Sorensen T."/>
            <person name="Nielsen M.R."/>
            <person name="Sondergaard T.E."/>
            <person name="Sorensen J.L."/>
            <person name="Fitzpatrick D.A."/>
            <person name="Frisvad J.C."/>
            <person name="Nielsen K.L."/>
        </authorList>
    </citation>
    <scope>NUCLEOTIDE SEQUENCE</scope>
    <source>
        <strain evidence="14">IBT 16125</strain>
    </source>
</reference>
<dbReference type="InterPro" id="IPR043133">
    <property type="entry name" value="GTP-CH-I_C/QueF"/>
</dbReference>
<evidence type="ECO:0000256" key="12">
    <source>
        <dbReference type="SAM" id="MobiDB-lite"/>
    </source>
</evidence>
<organism evidence="14 15">
    <name type="scientific">Penicillium daleae</name>
    <dbReference type="NCBI Taxonomy" id="63821"/>
    <lineage>
        <taxon>Eukaryota</taxon>
        <taxon>Fungi</taxon>
        <taxon>Dikarya</taxon>
        <taxon>Ascomycota</taxon>
        <taxon>Pezizomycotina</taxon>
        <taxon>Eurotiomycetes</taxon>
        <taxon>Eurotiomycetidae</taxon>
        <taxon>Eurotiales</taxon>
        <taxon>Aspergillaceae</taxon>
        <taxon>Penicillium</taxon>
    </lineage>
</organism>
<comment type="function">
    <text evidence="11">GTP cyclohydrolase 1 is the first enzyme in the biosynthetic pathway leading to folic acid.</text>
</comment>
<dbReference type="FunFam" id="3.30.1130.10:FF:000012">
    <property type="entry name" value="GTP cyclohydrolase 1"/>
    <property type="match status" value="1"/>
</dbReference>
<dbReference type="SUPFAM" id="SSF55620">
    <property type="entry name" value="Tetrahydrobiopterin biosynthesis enzymes-like"/>
    <property type="match status" value="1"/>
</dbReference>
<dbReference type="PROSITE" id="PS00860">
    <property type="entry name" value="GTP_CYCLOHYDROL_1_2"/>
    <property type="match status" value="1"/>
</dbReference>
<name>A0AAD6CJU9_9EURO</name>
<gene>
    <name evidence="14" type="ORF">N7458_000965</name>
</gene>
<dbReference type="InterPro" id="IPR018234">
    <property type="entry name" value="GTP_CycHdrlase_I_CS"/>
</dbReference>
<evidence type="ECO:0000256" key="10">
    <source>
        <dbReference type="ARBA" id="ARBA00030854"/>
    </source>
</evidence>
<evidence type="ECO:0000256" key="6">
    <source>
        <dbReference type="ARBA" id="ARBA00022741"/>
    </source>
</evidence>
<dbReference type="HAMAP" id="MF_00223">
    <property type="entry name" value="FolE"/>
    <property type="match status" value="1"/>
</dbReference>
<evidence type="ECO:0000256" key="7">
    <source>
        <dbReference type="ARBA" id="ARBA00022801"/>
    </source>
</evidence>
<protein>
    <recommendedName>
        <fullName evidence="4">GTP cyclohydrolase 1</fullName>
        <ecNumber evidence="3">3.5.4.16</ecNumber>
    </recommendedName>
    <alternativeName>
        <fullName evidence="10">GTP cyclohydrolase I</fullName>
    </alternativeName>
</protein>
<dbReference type="GO" id="GO:0046654">
    <property type="term" value="P:tetrahydrofolate biosynthetic process"/>
    <property type="evidence" value="ECO:0007669"/>
    <property type="project" value="InterPro"/>
</dbReference>
<dbReference type="FunFam" id="1.10.286.10:FF:000003">
    <property type="entry name" value="GTP cyclohydrolase 1"/>
    <property type="match status" value="1"/>
</dbReference>
<proteinExistence type="inferred from homology"/>